<organism evidence="1 2">
    <name type="scientific">Dermacentor silvarum</name>
    <name type="common">Tick</name>
    <dbReference type="NCBI Taxonomy" id="543639"/>
    <lineage>
        <taxon>Eukaryota</taxon>
        <taxon>Metazoa</taxon>
        <taxon>Ecdysozoa</taxon>
        <taxon>Arthropoda</taxon>
        <taxon>Chelicerata</taxon>
        <taxon>Arachnida</taxon>
        <taxon>Acari</taxon>
        <taxon>Parasitiformes</taxon>
        <taxon>Ixodida</taxon>
        <taxon>Ixodoidea</taxon>
        <taxon>Ixodidae</taxon>
        <taxon>Rhipicephalinae</taxon>
        <taxon>Dermacentor</taxon>
    </lineage>
</organism>
<name>A0ACB8CJW3_DERSI</name>
<keyword evidence="2" id="KW-1185">Reference proteome</keyword>
<evidence type="ECO:0000313" key="2">
    <source>
        <dbReference type="Proteomes" id="UP000821865"/>
    </source>
</evidence>
<comment type="caution">
    <text evidence="1">The sequence shown here is derived from an EMBL/GenBank/DDBJ whole genome shotgun (WGS) entry which is preliminary data.</text>
</comment>
<sequence>MLIKADQRGDVARRVGLDIIRLTLQSSECGFGFDGFLSDSVALVAAWYAFKHSAPPVAKGVDHLLSIGNSSYTDEQVFFIVYCLSLCDVDIPHPCNGMLNNFTPFSEAFACPLGAPMHVPDRCGIVTGLQGNLTNTNLAESDLR</sequence>
<accession>A0ACB8CJW3</accession>
<dbReference type="EMBL" id="CM023475">
    <property type="protein sequence ID" value="KAH7945126.1"/>
    <property type="molecule type" value="Genomic_DNA"/>
</dbReference>
<dbReference type="Proteomes" id="UP000821865">
    <property type="component" value="Chromosome 6"/>
</dbReference>
<gene>
    <name evidence="1" type="ORF">HPB49_007133</name>
</gene>
<protein>
    <submittedName>
        <fullName evidence="1">Uncharacterized protein</fullName>
    </submittedName>
</protein>
<proteinExistence type="predicted"/>
<reference evidence="1" key="1">
    <citation type="submission" date="2020-05" db="EMBL/GenBank/DDBJ databases">
        <title>Large-scale comparative analyses of tick genomes elucidate their genetic diversity and vector capacities.</title>
        <authorList>
            <person name="Jia N."/>
            <person name="Wang J."/>
            <person name="Shi W."/>
            <person name="Du L."/>
            <person name="Sun Y."/>
            <person name="Zhan W."/>
            <person name="Jiang J."/>
            <person name="Wang Q."/>
            <person name="Zhang B."/>
            <person name="Ji P."/>
            <person name="Sakyi L.B."/>
            <person name="Cui X."/>
            <person name="Yuan T."/>
            <person name="Jiang B."/>
            <person name="Yang W."/>
            <person name="Lam T.T.-Y."/>
            <person name="Chang Q."/>
            <person name="Ding S."/>
            <person name="Wang X."/>
            <person name="Zhu J."/>
            <person name="Ruan X."/>
            <person name="Zhao L."/>
            <person name="Wei J."/>
            <person name="Que T."/>
            <person name="Du C."/>
            <person name="Cheng J."/>
            <person name="Dai P."/>
            <person name="Han X."/>
            <person name="Huang E."/>
            <person name="Gao Y."/>
            <person name="Liu J."/>
            <person name="Shao H."/>
            <person name="Ye R."/>
            <person name="Li L."/>
            <person name="Wei W."/>
            <person name="Wang X."/>
            <person name="Wang C."/>
            <person name="Yang T."/>
            <person name="Huo Q."/>
            <person name="Li W."/>
            <person name="Guo W."/>
            <person name="Chen H."/>
            <person name="Zhou L."/>
            <person name="Ni X."/>
            <person name="Tian J."/>
            <person name="Zhou Y."/>
            <person name="Sheng Y."/>
            <person name="Liu T."/>
            <person name="Pan Y."/>
            <person name="Xia L."/>
            <person name="Li J."/>
            <person name="Zhao F."/>
            <person name="Cao W."/>
        </authorList>
    </citation>
    <scope>NUCLEOTIDE SEQUENCE</scope>
    <source>
        <strain evidence="1">Dsil-2018</strain>
    </source>
</reference>
<evidence type="ECO:0000313" key="1">
    <source>
        <dbReference type="EMBL" id="KAH7945126.1"/>
    </source>
</evidence>